<reference evidence="3" key="1">
    <citation type="journal article" date="2020" name="Stud. Mycol.">
        <title>101 Dothideomycetes genomes: a test case for predicting lifestyles and emergence of pathogens.</title>
        <authorList>
            <person name="Haridas S."/>
            <person name="Albert R."/>
            <person name="Binder M."/>
            <person name="Bloem J."/>
            <person name="Labutti K."/>
            <person name="Salamov A."/>
            <person name="Andreopoulos B."/>
            <person name="Baker S."/>
            <person name="Barry K."/>
            <person name="Bills G."/>
            <person name="Bluhm B."/>
            <person name="Cannon C."/>
            <person name="Castanera R."/>
            <person name="Culley D."/>
            <person name="Daum C."/>
            <person name="Ezra D."/>
            <person name="Gonzalez J."/>
            <person name="Henrissat B."/>
            <person name="Kuo A."/>
            <person name="Liang C."/>
            <person name="Lipzen A."/>
            <person name="Lutzoni F."/>
            <person name="Magnuson J."/>
            <person name="Mondo S."/>
            <person name="Nolan M."/>
            <person name="Ohm R."/>
            <person name="Pangilinan J."/>
            <person name="Park H.-J."/>
            <person name="Ramirez L."/>
            <person name="Alfaro M."/>
            <person name="Sun H."/>
            <person name="Tritt A."/>
            <person name="Yoshinaga Y."/>
            <person name="Zwiers L.-H."/>
            <person name="Turgeon B."/>
            <person name="Goodwin S."/>
            <person name="Spatafora J."/>
            <person name="Crous P."/>
            <person name="Grigoriev I."/>
        </authorList>
    </citation>
    <scope>NUCLEOTIDE SEQUENCE</scope>
    <source>
        <strain evidence="3">CBS 123094</strain>
    </source>
</reference>
<dbReference type="Gene3D" id="3.80.20.20">
    <property type="entry name" value="Receptor L-domain"/>
    <property type="match status" value="1"/>
</dbReference>
<evidence type="ECO:0000313" key="4">
    <source>
        <dbReference type="Proteomes" id="UP000799779"/>
    </source>
</evidence>
<sequence length="462" mass="49789">MTTLPVCSGDLTISSHEEATRIAICTTYSGTIEITEPAATIALDGITDIVGSLIVNETFGFDTLSSSSLQNISDFLSITNTSIQAIKFPKLQDIGTLELAQTPSLQELELGDDAFVSTLTIRGPFWSSEQLQLNISYVSSARLTALHLKKFSMGLEHLDTLTISNQTDGEVIEFPRLASAHIIAIGWGWNVSLPALESIYSYTYDENYGTKLDLPSLADVAMDFTVIKSSISEVNLPSLFNVTRLELSDNYNLRTLDLELLSAVSTDVVLRGVFNSVSMPSLKELGGDFTLMTTSQSLNCSTFDTYRESKMFKNFYYCSAMGELPSSLPSSSASPSTSTSTSRSTPPSASPGSSLSAGAKAGIGVAVSLLVLALLGGSITIWLRRRNRKSAVVDRPGHGKPETNGFEKPEIDGIEILPGELATGKEAHELMAEYVYSEVEGVRVRAVESVHEMGSNSTLCKH</sequence>
<dbReference type="SUPFAM" id="SSF52058">
    <property type="entry name" value="L domain-like"/>
    <property type="match status" value="1"/>
</dbReference>
<keyword evidence="2" id="KW-1133">Transmembrane helix</keyword>
<dbReference type="AlphaFoldDB" id="A0A6A5W5K2"/>
<dbReference type="Proteomes" id="UP000799779">
    <property type="component" value="Unassembled WGS sequence"/>
</dbReference>
<evidence type="ECO:0000313" key="3">
    <source>
        <dbReference type="EMBL" id="KAF1996109.1"/>
    </source>
</evidence>
<proteinExistence type="predicted"/>
<evidence type="ECO:0000256" key="1">
    <source>
        <dbReference type="SAM" id="MobiDB-lite"/>
    </source>
</evidence>
<organism evidence="3 4">
    <name type="scientific">Amniculicola lignicola CBS 123094</name>
    <dbReference type="NCBI Taxonomy" id="1392246"/>
    <lineage>
        <taxon>Eukaryota</taxon>
        <taxon>Fungi</taxon>
        <taxon>Dikarya</taxon>
        <taxon>Ascomycota</taxon>
        <taxon>Pezizomycotina</taxon>
        <taxon>Dothideomycetes</taxon>
        <taxon>Pleosporomycetidae</taxon>
        <taxon>Pleosporales</taxon>
        <taxon>Amniculicolaceae</taxon>
        <taxon>Amniculicola</taxon>
    </lineage>
</organism>
<gene>
    <name evidence="3" type="ORF">P154DRAFT_566277</name>
</gene>
<protein>
    <submittedName>
        <fullName evidence="3">Uncharacterized protein</fullName>
    </submittedName>
</protein>
<feature type="region of interest" description="Disordered" evidence="1">
    <location>
        <begin position="327"/>
        <end position="355"/>
    </location>
</feature>
<dbReference type="OrthoDB" id="536881at2759"/>
<evidence type="ECO:0000256" key="2">
    <source>
        <dbReference type="SAM" id="Phobius"/>
    </source>
</evidence>
<feature type="transmembrane region" description="Helical" evidence="2">
    <location>
        <begin position="361"/>
        <end position="383"/>
    </location>
</feature>
<accession>A0A6A5W5K2</accession>
<dbReference type="EMBL" id="ML977629">
    <property type="protein sequence ID" value="KAF1996109.1"/>
    <property type="molecule type" value="Genomic_DNA"/>
</dbReference>
<dbReference type="InterPro" id="IPR036941">
    <property type="entry name" value="Rcpt_L-dom_sf"/>
</dbReference>
<name>A0A6A5W5K2_9PLEO</name>
<keyword evidence="4" id="KW-1185">Reference proteome</keyword>
<keyword evidence="2" id="KW-0812">Transmembrane</keyword>
<keyword evidence="2" id="KW-0472">Membrane</keyword>